<dbReference type="RefSeq" id="WP_345249333.1">
    <property type="nucleotide sequence ID" value="NZ_BAABFO010000009.1"/>
</dbReference>
<reference evidence="3" key="1">
    <citation type="journal article" date="2019" name="Int. J. Syst. Evol. Microbiol.">
        <title>The Global Catalogue of Microorganisms (GCM) 10K type strain sequencing project: providing services to taxonomists for standard genome sequencing and annotation.</title>
        <authorList>
            <consortium name="The Broad Institute Genomics Platform"/>
            <consortium name="The Broad Institute Genome Sequencing Center for Infectious Disease"/>
            <person name="Wu L."/>
            <person name="Ma J."/>
        </authorList>
    </citation>
    <scope>NUCLEOTIDE SEQUENCE [LARGE SCALE GENOMIC DNA]</scope>
    <source>
        <strain evidence="3">JCM 17666</strain>
    </source>
</reference>
<evidence type="ECO:0008006" key="4">
    <source>
        <dbReference type="Google" id="ProtNLM"/>
    </source>
</evidence>
<keyword evidence="1" id="KW-0472">Membrane</keyword>
<feature type="transmembrane region" description="Helical" evidence="1">
    <location>
        <begin position="100"/>
        <end position="133"/>
    </location>
</feature>
<dbReference type="EMBL" id="BAABFO010000009">
    <property type="protein sequence ID" value="GAA4332379.1"/>
    <property type="molecule type" value="Genomic_DNA"/>
</dbReference>
<keyword evidence="1" id="KW-0812">Transmembrane</keyword>
<keyword evidence="1" id="KW-1133">Transmembrane helix</keyword>
<gene>
    <name evidence="2" type="ORF">GCM10023144_22240</name>
</gene>
<dbReference type="Proteomes" id="UP001501671">
    <property type="component" value="Unassembled WGS sequence"/>
</dbReference>
<comment type="caution">
    <text evidence="2">The sequence shown here is derived from an EMBL/GenBank/DDBJ whole genome shotgun (WGS) entry which is preliminary data.</text>
</comment>
<accession>A0ABP8GZV3</accession>
<feature type="transmembrane region" description="Helical" evidence="1">
    <location>
        <begin position="69"/>
        <end position="88"/>
    </location>
</feature>
<evidence type="ECO:0000313" key="2">
    <source>
        <dbReference type="EMBL" id="GAA4332379.1"/>
    </source>
</evidence>
<evidence type="ECO:0000313" key="3">
    <source>
        <dbReference type="Proteomes" id="UP001501671"/>
    </source>
</evidence>
<evidence type="ECO:0000256" key="1">
    <source>
        <dbReference type="SAM" id="Phobius"/>
    </source>
</evidence>
<proteinExistence type="predicted"/>
<feature type="transmembrane region" description="Helical" evidence="1">
    <location>
        <begin position="139"/>
        <end position="156"/>
    </location>
</feature>
<name>A0ABP8GZV3_9BURK</name>
<sequence length="178" mass="18043">MIPRRLMLIVFLLAALGYVAVSYAVFKLPATPAAAEECGFLPGEFAATGTLAYERSQAWAISFVRKQEYFTAITVGLALAFMAFALAVGRRGGAASAGVAAGSGVLAVSALCVSCLAPALSVVGLGIAGGFLAGVPKGLIALNTLLLTSWGTLFLSRRASACALPPRAPASPEPSPQA</sequence>
<protein>
    <recommendedName>
        <fullName evidence="4">Vitamin K epoxide reductase domain-containing protein</fullName>
    </recommendedName>
</protein>
<organism evidence="2 3">
    <name type="scientific">Pigmentiphaga soli</name>
    <dbReference type="NCBI Taxonomy" id="1007095"/>
    <lineage>
        <taxon>Bacteria</taxon>
        <taxon>Pseudomonadati</taxon>
        <taxon>Pseudomonadota</taxon>
        <taxon>Betaproteobacteria</taxon>
        <taxon>Burkholderiales</taxon>
        <taxon>Alcaligenaceae</taxon>
        <taxon>Pigmentiphaga</taxon>
    </lineage>
</organism>
<keyword evidence="3" id="KW-1185">Reference proteome</keyword>